<evidence type="ECO:0000256" key="1">
    <source>
        <dbReference type="SAM" id="MobiDB-lite"/>
    </source>
</evidence>
<feature type="compositionally biased region" description="Pro residues" evidence="1">
    <location>
        <begin position="88"/>
        <end position="97"/>
    </location>
</feature>
<dbReference type="GeneID" id="109393054"/>
<dbReference type="Proteomes" id="UP000694851">
    <property type="component" value="Unplaced"/>
</dbReference>
<evidence type="ECO:0000313" key="3">
    <source>
        <dbReference type="Proteomes" id="UP000694851"/>
    </source>
</evidence>
<evidence type="ECO:0000313" key="4">
    <source>
        <dbReference type="RefSeq" id="XP_019517498.1"/>
    </source>
</evidence>
<dbReference type="OrthoDB" id="10064411at2759"/>
<dbReference type="InterPro" id="IPR019180">
    <property type="entry name" value="Oxidoreductase-like_N"/>
</dbReference>
<keyword evidence="3" id="KW-1185">Reference proteome</keyword>
<dbReference type="KEGG" id="hai:109393054"/>
<protein>
    <submittedName>
        <fullName evidence="4">Oxidoreductase-like domain-containing protein 1</fullName>
    </submittedName>
</protein>
<sequence length="159" mass="17137">MLLRSVARGALAVAAGPGCPGPRRLSGWDWCQKLPGGDSILHRYHGQSPVHEGRRMFGKDHVEGDSQTGADGTQQPTSSLPGGGPAERPYPPPPELQPPTNCCLSGCPNCVWAEYADALLQHYQDGGERALAALDEHVADETLKAFLRMEIRLRMREGG</sequence>
<dbReference type="CTD" id="339229"/>
<dbReference type="RefSeq" id="XP_019517498.1">
    <property type="nucleotide sequence ID" value="XM_019661953.1"/>
</dbReference>
<dbReference type="PANTHER" id="PTHR21193">
    <property type="entry name" value="OXIDOREDUCTASE-LIKE DOMAIN-CONTAINING PROTEIN 1"/>
    <property type="match status" value="1"/>
</dbReference>
<gene>
    <name evidence="4" type="primary">OXLD1</name>
</gene>
<evidence type="ECO:0000259" key="2">
    <source>
        <dbReference type="Pfam" id="PF09791"/>
    </source>
</evidence>
<dbReference type="GO" id="GO:0005739">
    <property type="term" value="C:mitochondrion"/>
    <property type="evidence" value="ECO:0007669"/>
    <property type="project" value="TreeGrafter"/>
</dbReference>
<feature type="domain" description="Oxidoreductase-like" evidence="2">
    <location>
        <begin position="91"/>
        <end position="124"/>
    </location>
</feature>
<feature type="compositionally biased region" description="Basic and acidic residues" evidence="1">
    <location>
        <begin position="51"/>
        <end position="64"/>
    </location>
</feature>
<reference evidence="4" key="1">
    <citation type="submission" date="2025-08" db="UniProtKB">
        <authorList>
            <consortium name="RefSeq"/>
        </authorList>
    </citation>
    <scope>IDENTIFICATION</scope>
    <source>
        <tissue evidence="4">Muscle</tissue>
    </source>
</reference>
<feature type="region of interest" description="Disordered" evidence="1">
    <location>
        <begin position="50"/>
        <end position="98"/>
    </location>
</feature>
<name>A0A8B7SZQ9_HIPAR</name>
<organism evidence="3 4">
    <name type="scientific">Hipposideros armiger</name>
    <name type="common">Great Himalayan leaf-nosed bat</name>
    <dbReference type="NCBI Taxonomy" id="186990"/>
    <lineage>
        <taxon>Eukaryota</taxon>
        <taxon>Metazoa</taxon>
        <taxon>Chordata</taxon>
        <taxon>Craniata</taxon>
        <taxon>Vertebrata</taxon>
        <taxon>Euteleostomi</taxon>
        <taxon>Mammalia</taxon>
        <taxon>Eutheria</taxon>
        <taxon>Laurasiatheria</taxon>
        <taxon>Chiroptera</taxon>
        <taxon>Yinpterochiroptera</taxon>
        <taxon>Rhinolophoidea</taxon>
        <taxon>Hipposideridae</taxon>
        <taxon>Hipposideros</taxon>
    </lineage>
</organism>
<dbReference type="PANTHER" id="PTHR21193:SF3">
    <property type="entry name" value="OXIDOREDUCTASE-LIKE DOMAIN-CONTAINING PROTEIN 1"/>
    <property type="match status" value="1"/>
</dbReference>
<proteinExistence type="predicted"/>
<feature type="compositionally biased region" description="Polar residues" evidence="1">
    <location>
        <begin position="65"/>
        <end position="80"/>
    </location>
</feature>
<dbReference type="InterPro" id="IPR039251">
    <property type="entry name" value="OXLD1"/>
</dbReference>
<accession>A0A8B7SZQ9</accession>
<dbReference type="Pfam" id="PF09791">
    <property type="entry name" value="Oxidored-like"/>
    <property type="match status" value="1"/>
</dbReference>
<dbReference type="AlphaFoldDB" id="A0A8B7SZQ9"/>